<evidence type="ECO:0000313" key="9">
    <source>
        <dbReference type="Proteomes" id="UP000317839"/>
    </source>
</evidence>
<dbReference type="AlphaFoldDB" id="A0A545TK48"/>
<dbReference type="OrthoDB" id="9793120at2"/>
<evidence type="ECO:0000256" key="2">
    <source>
        <dbReference type="ARBA" id="ARBA00022679"/>
    </source>
</evidence>
<dbReference type="Gene3D" id="3.40.50.150">
    <property type="entry name" value="Vaccinia Virus protein VP39"/>
    <property type="match status" value="1"/>
</dbReference>
<evidence type="ECO:0000256" key="6">
    <source>
        <dbReference type="PROSITE-ProRule" id="PRU00354"/>
    </source>
</evidence>
<name>A0A545TK48_9GAMM</name>
<comment type="subcellular location">
    <subcellularLocation>
        <location evidence="5">Cell membrane</location>
        <topology evidence="5">Multi-pass membrane protein</topology>
    </subcellularLocation>
</comment>
<evidence type="ECO:0000256" key="1">
    <source>
        <dbReference type="ARBA" id="ARBA00007867"/>
    </source>
</evidence>
<feature type="binding site" evidence="5">
    <location>
        <position position="337"/>
    </location>
    <ligand>
        <name>S-methyl-5'-thioadenosine</name>
        <dbReference type="ChEBI" id="CHEBI:17509"/>
    </ligand>
</feature>
<dbReference type="PANTHER" id="PTHR43317:SF11">
    <property type="entry name" value="POLYAMINE AMINOPROPYLTRANSFERASE 2"/>
    <property type="match status" value="1"/>
</dbReference>
<feature type="binding site" evidence="5">
    <location>
        <begin position="384"/>
        <end position="385"/>
    </location>
    <ligand>
        <name>S-methyl-5'-thioadenosine</name>
        <dbReference type="ChEBI" id="CHEBI:17509"/>
    </ligand>
</feature>
<feature type="binding site" evidence="5">
    <location>
        <position position="412"/>
    </location>
    <ligand>
        <name>S-methyl-5'-thioadenosine</name>
        <dbReference type="ChEBI" id="CHEBI:17509"/>
    </ligand>
</feature>
<dbReference type="Proteomes" id="UP000317839">
    <property type="component" value="Unassembled WGS sequence"/>
</dbReference>
<dbReference type="NCBIfam" id="NF002956">
    <property type="entry name" value="PRK03612.1"/>
    <property type="match status" value="1"/>
</dbReference>
<comment type="pathway">
    <text evidence="5">Amine and polyamine biosynthesis; spermidine biosynthesis; spermidine from putrescine: step 1/1.</text>
</comment>
<evidence type="ECO:0000256" key="5">
    <source>
        <dbReference type="HAMAP-Rule" id="MF_00198"/>
    </source>
</evidence>
<feature type="transmembrane region" description="Helical" evidence="5">
    <location>
        <begin position="121"/>
        <end position="142"/>
    </location>
</feature>
<dbReference type="GO" id="GO:0004766">
    <property type="term" value="F:spermidine synthase activity"/>
    <property type="evidence" value="ECO:0007669"/>
    <property type="project" value="UniProtKB-UniRule"/>
</dbReference>
<keyword evidence="5" id="KW-1133">Transmembrane helix</keyword>
<organism evidence="8 9">
    <name type="scientific">Aliikangiella marina</name>
    <dbReference type="NCBI Taxonomy" id="1712262"/>
    <lineage>
        <taxon>Bacteria</taxon>
        <taxon>Pseudomonadati</taxon>
        <taxon>Pseudomonadota</taxon>
        <taxon>Gammaproteobacteria</taxon>
        <taxon>Oceanospirillales</taxon>
        <taxon>Pleioneaceae</taxon>
        <taxon>Aliikangiella</taxon>
    </lineage>
</organism>
<dbReference type="HAMAP" id="MF_00198">
    <property type="entry name" value="Spermidine_synth"/>
    <property type="match status" value="1"/>
</dbReference>
<evidence type="ECO:0000256" key="4">
    <source>
        <dbReference type="ARBA" id="ARBA00023115"/>
    </source>
</evidence>
<dbReference type="EC" id="2.5.1.16" evidence="5"/>
<feature type="active site" description="Proton acceptor" evidence="5 6">
    <location>
        <position position="405"/>
    </location>
</feature>
<reference evidence="8 9" key="1">
    <citation type="submission" date="2019-06" db="EMBL/GenBank/DDBJ databases">
        <title>Draft genome of Aliikangiella marina GYP-15.</title>
        <authorList>
            <person name="Wang G."/>
        </authorList>
    </citation>
    <scope>NUCLEOTIDE SEQUENCE [LARGE SCALE GENOMIC DNA]</scope>
    <source>
        <strain evidence="8 9">GYP-15</strain>
    </source>
</reference>
<dbReference type="InterPro" id="IPR029063">
    <property type="entry name" value="SAM-dependent_MTases_sf"/>
</dbReference>
<comment type="caution">
    <text evidence="5">Lacks conserved residue(s) required for the propagation of feature annotation.</text>
</comment>
<dbReference type="InterPro" id="IPR001045">
    <property type="entry name" value="Spermi_synthase"/>
</dbReference>
<keyword evidence="9" id="KW-1185">Reference proteome</keyword>
<proteinExistence type="inferred from homology"/>
<feature type="transmembrane region" description="Helical" evidence="5">
    <location>
        <begin position="33"/>
        <end position="53"/>
    </location>
</feature>
<keyword evidence="5" id="KW-0472">Membrane</keyword>
<dbReference type="PANTHER" id="PTHR43317">
    <property type="entry name" value="THERMOSPERMINE SYNTHASE ACAULIS5"/>
    <property type="match status" value="1"/>
</dbReference>
<dbReference type="InterPro" id="IPR030374">
    <property type="entry name" value="PABS"/>
</dbReference>
<keyword evidence="5" id="KW-1003">Cell membrane</keyword>
<dbReference type="GO" id="GO:0008295">
    <property type="term" value="P:spermidine biosynthetic process"/>
    <property type="evidence" value="ECO:0007669"/>
    <property type="project" value="UniProtKB-UniRule"/>
</dbReference>
<comment type="similarity">
    <text evidence="1 5">Belongs to the spermidine/spermine synthase family.</text>
</comment>
<evidence type="ECO:0000313" key="8">
    <source>
        <dbReference type="EMBL" id="TQV77541.1"/>
    </source>
</evidence>
<feature type="transmembrane region" description="Helical" evidence="5">
    <location>
        <begin position="65"/>
        <end position="87"/>
    </location>
</feature>
<comment type="caution">
    <text evidence="8">The sequence shown here is derived from an EMBL/GenBank/DDBJ whole genome shotgun (WGS) entry which is preliminary data.</text>
</comment>
<keyword evidence="4 5" id="KW-0620">Polyamine biosynthesis</keyword>
<feature type="domain" description="PABS" evidence="7">
    <location>
        <begin position="235"/>
        <end position="485"/>
    </location>
</feature>
<dbReference type="EMBL" id="VIKR01000001">
    <property type="protein sequence ID" value="TQV77541.1"/>
    <property type="molecule type" value="Genomic_DNA"/>
</dbReference>
<comment type="subunit">
    <text evidence="5">Homodimer or homotetramer.</text>
</comment>
<feature type="binding site" evidence="5">
    <location>
        <position position="318"/>
    </location>
    <ligand>
        <name>spermidine</name>
        <dbReference type="ChEBI" id="CHEBI:57834"/>
    </ligand>
</feature>
<feature type="transmembrane region" description="Helical" evidence="5">
    <location>
        <begin position="187"/>
        <end position="207"/>
    </location>
</feature>
<feature type="transmembrane region" description="Helical" evidence="5">
    <location>
        <begin position="214"/>
        <end position="238"/>
    </location>
</feature>
<keyword evidence="5" id="KW-0812">Transmembrane</keyword>
<keyword evidence="2 5" id="KW-0808">Transferase</keyword>
<dbReference type="Pfam" id="PF01564">
    <property type="entry name" value="Spermine_synth"/>
    <property type="match status" value="1"/>
</dbReference>
<dbReference type="SUPFAM" id="SSF53335">
    <property type="entry name" value="S-adenosyl-L-methionine-dependent methyltransferases"/>
    <property type="match status" value="1"/>
</dbReference>
<sequence length="565" mass="63098">MLISIMAVLAACGLIYEYLLSHYAGRVLGIVETAIYTMIGVMIVSMGLGAFAAKALKNPFSAFAWLEATVALIGMSSVLVISAIIGLTSDLPTILTDAFNLPPDTVLEGGMLEQIKLYARHLPYIAGFFLGFFIGMEIPLIARVREQVYGRHLKNNAGTIYGADYIGAGVGAFIWVTSMLTMDITAAAVWTAFFNIVAGCLFLFCYWQEIRRAAWLVGFHVFLLVLLFVIADSGAYWMKSFANVLYKDNVIYQTNSKYQNIVFTEKKIGHDQQIIDMYLNGRLQFSSADEHIYHSMLTYPALLASRKAERALVIGGGDGLAVRNILEWDPDEVVLIDLDRELVGLFSEKYALKSDEKTENLRAQMLTLNQGAFEDERVSVIFGDAFIEIEPLLAQQKLFDVIVVDLPDPSHPDLNKLYSDYFYARLRQILSPDGAIVVQSTSPYHAHSAFVSVGKTMKQAGYQHVEQFRQNVPSFGEWGWTIATKQGSTPSSRIREKTVLPVKNNYITHDILIGAFAMPANFYQSIDEIKVNYLGSGVLYDYHTRAWQKDVGVFTNQSASRIENE</sequence>
<evidence type="ECO:0000259" key="7">
    <source>
        <dbReference type="PROSITE" id="PS51006"/>
    </source>
</evidence>
<gene>
    <name evidence="5" type="primary">speE</name>
    <name evidence="8" type="ORF">FLL45_00580</name>
</gene>
<evidence type="ECO:0000256" key="3">
    <source>
        <dbReference type="ARBA" id="ARBA00023066"/>
    </source>
</evidence>
<dbReference type="UniPathway" id="UPA00248">
    <property type="reaction ID" value="UER00314"/>
</dbReference>
<comment type="function">
    <text evidence="5">Catalyzes the irreversible transfer of a propylamine group from the amino donor S-adenosylmethioninamine (decarboxy-AdoMet) to putrescine (1,4-diaminobutane) to yield spermidine.</text>
</comment>
<protein>
    <recommendedName>
        <fullName evidence="5">Polyamine aminopropyltransferase</fullName>
    </recommendedName>
    <alternativeName>
        <fullName evidence="5">Putrescine aminopropyltransferase</fullName>
        <shortName evidence="5">PAPT</shortName>
    </alternativeName>
    <alternativeName>
        <fullName evidence="5">Spermidine synthase</fullName>
        <shortName evidence="5">SPDS</shortName>
        <shortName evidence="5">SPDSY</shortName>
        <ecNumber evidence="5">2.5.1.16</ecNumber>
    </alternativeName>
</protein>
<feature type="binding site" evidence="5">
    <location>
        <position position="294"/>
    </location>
    <ligand>
        <name>spermidine</name>
        <dbReference type="ChEBI" id="CHEBI:57834"/>
    </ligand>
</feature>
<comment type="catalytic activity">
    <reaction evidence="5">
        <text>S-adenosyl 3-(methylsulfanyl)propylamine + putrescine = S-methyl-5'-thioadenosine + spermidine + H(+)</text>
        <dbReference type="Rhea" id="RHEA:12721"/>
        <dbReference type="ChEBI" id="CHEBI:15378"/>
        <dbReference type="ChEBI" id="CHEBI:17509"/>
        <dbReference type="ChEBI" id="CHEBI:57443"/>
        <dbReference type="ChEBI" id="CHEBI:57834"/>
        <dbReference type="ChEBI" id="CHEBI:326268"/>
        <dbReference type="EC" id="2.5.1.16"/>
    </reaction>
</comment>
<feature type="transmembrane region" description="Helical" evidence="5">
    <location>
        <begin position="163"/>
        <end position="181"/>
    </location>
</feature>
<dbReference type="GO" id="GO:0005886">
    <property type="term" value="C:plasma membrane"/>
    <property type="evidence" value="ECO:0007669"/>
    <property type="project" value="UniProtKB-SubCell"/>
</dbReference>
<feature type="binding site" evidence="5">
    <location>
        <position position="259"/>
    </location>
    <ligand>
        <name>S-methyl-5'-thioadenosine</name>
        <dbReference type="ChEBI" id="CHEBI:17509"/>
    </ligand>
</feature>
<dbReference type="CDD" id="cd02440">
    <property type="entry name" value="AdoMet_MTases"/>
    <property type="match status" value="1"/>
</dbReference>
<dbReference type="PROSITE" id="PS51006">
    <property type="entry name" value="PABS_2"/>
    <property type="match status" value="1"/>
</dbReference>
<keyword evidence="3 5" id="KW-0745">Spermidine biosynthesis</keyword>
<accession>A0A545TK48</accession>